<dbReference type="Proteomes" id="UP001296104">
    <property type="component" value="Unassembled WGS sequence"/>
</dbReference>
<evidence type="ECO:0000259" key="2">
    <source>
        <dbReference type="PROSITE" id="PS50206"/>
    </source>
</evidence>
<name>A0AAI9ECC9_9PEZI</name>
<dbReference type="Gene3D" id="3.40.250.10">
    <property type="entry name" value="Rhodanese-like domain"/>
    <property type="match status" value="1"/>
</dbReference>
<dbReference type="InterPro" id="IPR036873">
    <property type="entry name" value="Rhodanese-like_dom_sf"/>
</dbReference>
<dbReference type="SUPFAM" id="SSF52821">
    <property type="entry name" value="Rhodanese/Cell cycle control phosphatase"/>
    <property type="match status" value="1"/>
</dbReference>
<dbReference type="PANTHER" id="PTHR10828">
    <property type="entry name" value="M-PHASE INDUCER PHOSPHATASE DUAL SPECIFICITY PHOSPHATASE CDC25"/>
    <property type="match status" value="1"/>
</dbReference>
<sequence length="216" mass="24091">MASEQQQPWHAAFPAPTMTADVFPQRRALMVLSMKIASMLIVDVRRTDYEGGAIRGSINIPAHGFWWNRGILYELAYKSDMEWVVFTCGSCKEGSRGARCAAWFLDHVRNTAQDDDMQVMVLEGGMKGWIRAGAQYTQFVDGYDPEYWKGQLGEDVPEKARLGMKQPDTGDGVKANDKEREEQEPATIAGSPNAAAFKPPKEKVWSFESMMGDGSV</sequence>
<evidence type="ECO:0000313" key="4">
    <source>
        <dbReference type="Proteomes" id="UP001296104"/>
    </source>
</evidence>
<dbReference type="EMBL" id="CAVMBE010000041">
    <property type="protein sequence ID" value="CAK4030895.1"/>
    <property type="molecule type" value="Genomic_DNA"/>
</dbReference>
<accession>A0AAI9ECC9</accession>
<dbReference type="AlphaFoldDB" id="A0AAI9ECC9"/>
<organism evidence="3 4">
    <name type="scientific">Lecanosticta acicola</name>
    <dbReference type="NCBI Taxonomy" id="111012"/>
    <lineage>
        <taxon>Eukaryota</taxon>
        <taxon>Fungi</taxon>
        <taxon>Dikarya</taxon>
        <taxon>Ascomycota</taxon>
        <taxon>Pezizomycotina</taxon>
        <taxon>Dothideomycetes</taxon>
        <taxon>Dothideomycetidae</taxon>
        <taxon>Mycosphaerellales</taxon>
        <taxon>Mycosphaerellaceae</taxon>
        <taxon>Lecanosticta</taxon>
    </lineage>
</organism>
<dbReference type="Pfam" id="PF00581">
    <property type="entry name" value="Rhodanese"/>
    <property type="match status" value="1"/>
</dbReference>
<protein>
    <recommendedName>
        <fullName evidence="2">Rhodanese domain-containing protein</fullName>
    </recommendedName>
</protein>
<dbReference type="PROSITE" id="PS50206">
    <property type="entry name" value="RHODANESE_3"/>
    <property type="match status" value="1"/>
</dbReference>
<evidence type="ECO:0000313" key="3">
    <source>
        <dbReference type="EMBL" id="CAK4030895.1"/>
    </source>
</evidence>
<evidence type="ECO:0000256" key="1">
    <source>
        <dbReference type="SAM" id="MobiDB-lite"/>
    </source>
</evidence>
<feature type="region of interest" description="Disordered" evidence="1">
    <location>
        <begin position="161"/>
        <end position="200"/>
    </location>
</feature>
<dbReference type="GO" id="GO:0004725">
    <property type="term" value="F:protein tyrosine phosphatase activity"/>
    <property type="evidence" value="ECO:0007669"/>
    <property type="project" value="TreeGrafter"/>
</dbReference>
<comment type="caution">
    <text evidence="3">The sequence shown here is derived from an EMBL/GenBank/DDBJ whole genome shotgun (WGS) entry which is preliminary data.</text>
</comment>
<dbReference type="GO" id="GO:0005737">
    <property type="term" value="C:cytoplasm"/>
    <property type="evidence" value="ECO:0007669"/>
    <property type="project" value="TreeGrafter"/>
</dbReference>
<gene>
    <name evidence="3" type="ORF">LECACI_7A006053</name>
</gene>
<dbReference type="GO" id="GO:0005634">
    <property type="term" value="C:nucleus"/>
    <property type="evidence" value="ECO:0007669"/>
    <property type="project" value="TreeGrafter"/>
</dbReference>
<dbReference type="PANTHER" id="PTHR10828:SF50">
    <property type="entry name" value="REDUCTASE (ARC2), PUTATIVE (AFU_ORTHOLOGUE AFUA_6G13400)-RELATED"/>
    <property type="match status" value="1"/>
</dbReference>
<proteinExistence type="predicted"/>
<feature type="compositionally biased region" description="Basic and acidic residues" evidence="1">
    <location>
        <begin position="174"/>
        <end position="183"/>
    </location>
</feature>
<feature type="domain" description="Rhodanese" evidence="2">
    <location>
        <begin position="35"/>
        <end position="138"/>
    </location>
</feature>
<keyword evidence="4" id="KW-1185">Reference proteome</keyword>
<dbReference type="InterPro" id="IPR001763">
    <property type="entry name" value="Rhodanese-like_dom"/>
</dbReference>
<dbReference type="SMART" id="SM00450">
    <property type="entry name" value="RHOD"/>
    <property type="match status" value="1"/>
</dbReference>
<reference evidence="3" key="1">
    <citation type="submission" date="2023-11" db="EMBL/GenBank/DDBJ databases">
        <authorList>
            <person name="Alioto T."/>
            <person name="Alioto T."/>
            <person name="Gomez Garrido J."/>
        </authorList>
    </citation>
    <scope>NUCLEOTIDE SEQUENCE</scope>
</reference>